<accession>A0ABV8UR28</accession>
<name>A0ABV8UR28_9BACL</name>
<evidence type="ECO:0000256" key="1">
    <source>
        <dbReference type="SAM" id="Phobius"/>
    </source>
</evidence>
<protein>
    <submittedName>
        <fullName evidence="2">ABC transporter permease</fullName>
    </submittedName>
</protein>
<proteinExistence type="predicted"/>
<feature type="transmembrane region" description="Helical" evidence="1">
    <location>
        <begin position="225"/>
        <end position="249"/>
    </location>
</feature>
<dbReference type="EMBL" id="JBHSEF010000009">
    <property type="protein sequence ID" value="MFC4353752.1"/>
    <property type="molecule type" value="Genomic_DNA"/>
</dbReference>
<reference evidence="3" key="1">
    <citation type="journal article" date="2019" name="Int. J. Syst. Evol. Microbiol.">
        <title>The Global Catalogue of Microorganisms (GCM) 10K type strain sequencing project: providing services to taxonomists for standard genome sequencing and annotation.</title>
        <authorList>
            <consortium name="The Broad Institute Genomics Platform"/>
            <consortium name="The Broad Institute Genome Sequencing Center for Infectious Disease"/>
            <person name="Wu L."/>
            <person name="Ma J."/>
        </authorList>
    </citation>
    <scope>NUCLEOTIDE SEQUENCE [LARGE SCALE GENOMIC DNA]</scope>
    <source>
        <strain evidence="3">CCUG 50353</strain>
    </source>
</reference>
<organism evidence="2 3">
    <name type="scientific">Chryseomicrobium palamuruense</name>
    <dbReference type="NCBI Taxonomy" id="682973"/>
    <lineage>
        <taxon>Bacteria</taxon>
        <taxon>Bacillati</taxon>
        <taxon>Bacillota</taxon>
        <taxon>Bacilli</taxon>
        <taxon>Bacillales</taxon>
        <taxon>Caryophanaceae</taxon>
        <taxon>Chryseomicrobium</taxon>
    </lineage>
</organism>
<keyword evidence="1" id="KW-1133">Transmembrane helix</keyword>
<evidence type="ECO:0000313" key="3">
    <source>
        <dbReference type="Proteomes" id="UP001595733"/>
    </source>
</evidence>
<gene>
    <name evidence="2" type="ORF">ACFO0S_01565</name>
</gene>
<keyword evidence="1" id="KW-0812">Transmembrane</keyword>
<keyword evidence="3" id="KW-1185">Reference proteome</keyword>
<feature type="transmembrane region" description="Helical" evidence="1">
    <location>
        <begin position="317"/>
        <end position="334"/>
    </location>
</feature>
<dbReference type="RefSeq" id="WP_378139462.1">
    <property type="nucleotide sequence ID" value="NZ_JBHSEF010000009.1"/>
</dbReference>
<feature type="transmembrane region" description="Helical" evidence="1">
    <location>
        <begin position="186"/>
        <end position="204"/>
    </location>
</feature>
<sequence length="404" mass="46332">MWNFIKWEALQFMNNKKNQAVYIILLLLSLYYAFAVAPNYEPIEKVDRDEMQAAYDTREAFLESVEGRENLHPEVLFAASVFVPWNEVEKRRIDALDEGDFVTYASATAEWYNSMNDLIIQYGENFYYNPLYYSYGNRFAKDDGFYGYGYATSRYQEFAEGNHALSIELFEERTALQTLQRLLTDFLPFVILISCILLTADIVLKDRRNPSLVKGFPIADWKRMFGKGVVAFIGSLVAIFPLSAGLFIIGLREGFGDFTLGVPIYNTDVTIFNFTPNIFSLMPMWEFLLKNLAFLSLWFVALIAVMILLSITVRLEFINIAVGLGILFVEFLYFERAVSPFTDAYWYPTSYVQVGQVISGTRDFLYASELFTVDRGVMLVSGSAAICILLILLITTNKRFSYTK</sequence>
<evidence type="ECO:0000313" key="2">
    <source>
        <dbReference type="EMBL" id="MFC4353752.1"/>
    </source>
</evidence>
<feature type="transmembrane region" description="Helical" evidence="1">
    <location>
        <begin position="376"/>
        <end position="395"/>
    </location>
</feature>
<keyword evidence="1" id="KW-0472">Membrane</keyword>
<feature type="transmembrane region" description="Helical" evidence="1">
    <location>
        <begin position="292"/>
        <end position="310"/>
    </location>
</feature>
<dbReference type="Proteomes" id="UP001595733">
    <property type="component" value="Unassembled WGS sequence"/>
</dbReference>
<comment type="caution">
    <text evidence="2">The sequence shown here is derived from an EMBL/GenBank/DDBJ whole genome shotgun (WGS) entry which is preliminary data.</text>
</comment>